<organism evidence="1 2">
    <name type="scientific">Paenimyroides ceti</name>
    <dbReference type="NCBI Taxonomy" id="395087"/>
    <lineage>
        <taxon>Bacteria</taxon>
        <taxon>Pseudomonadati</taxon>
        <taxon>Bacteroidota</taxon>
        <taxon>Flavobacteriia</taxon>
        <taxon>Flavobacteriales</taxon>
        <taxon>Flavobacteriaceae</taxon>
        <taxon>Paenimyroides</taxon>
    </lineage>
</organism>
<protein>
    <submittedName>
        <fullName evidence="1">DUF4920 domain-containing protein</fullName>
    </submittedName>
</protein>
<evidence type="ECO:0000313" key="1">
    <source>
        <dbReference type="EMBL" id="MDN3706167.1"/>
    </source>
</evidence>
<reference evidence="2" key="1">
    <citation type="journal article" date="2019" name="Int. J. Syst. Evol. Microbiol.">
        <title>The Global Catalogue of Microorganisms (GCM) 10K type strain sequencing project: providing services to taxonomists for standard genome sequencing and annotation.</title>
        <authorList>
            <consortium name="The Broad Institute Genomics Platform"/>
            <consortium name="The Broad Institute Genome Sequencing Center for Infectious Disease"/>
            <person name="Wu L."/>
            <person name="Ma J."/>
        </authorList>
    </citation>
    <scope>NUCLEOTIDE SEQUENCE [LARGE SCALE GENOMIC DNA]</scope>
    <source>
        <strain evidence="2">CECT 7184</strain>
    </source>
</reference>
<dbReference type="RefSeq" id="WP_290362298.1">
    <property type="nucleotide sequence ID" value="NZ_JAUFQU010000001.1"/>
</dbReference>
<evidence type="ECO:0000313" key="2">
    <source>
        <dbReference type="Proteomes" id="UP001242368"/>
    </source>
</evidence>
<dbReference type="Pfam" id="PF16267">
    <property type="entry name" value="DUF4920"/>
    <property type="match status" value="1"/>
</dbReference>
<gene>
    <name evidence="1" type="ORF">QW060_03400</name>
</gene>
<dbReference type="InterPro" id="IPR032577">
    <property type="entry name" value="DUF4920"/>
</dbReference>
<keyword evidence="2" id="KW-1185">Reference proteome</keyword>
<proteinExistence type="predicted"/>
<comment type="caution">
    <text evidence="1">The sequence shown here is derived from an EMBL/GenBank/DDBJ whole genome shotgun (WGS) entry which is preliminary data.</text>
</comment>
<dbReference type="PROSITE" id="PS51257">
    <property type="entry name" value="PROKAR_LIPOPROTEIN"/>
    <property type="match status" value="1"/>
</dbReference>
<name>A0ABT8CRE1_9FLAO</name>
<dbReference type="Proteomes" id="UP001242368">
    <property type="component" value="Unassembled WGS sequence"/>
</dbReference>
<sequence>MKKYLIISLSFLALVSCDKKEKATEPTTETTEQITYETFGDSLSAEGALTKEAMLAKYETLKPGDTLNVKFASDIKEICQKKGCWMSMDLADGKESFVKFKDYKFFVPMNAQKHKAVVSGKAFVSEISVDELKHYAKDEGKSAEEIEKITEPKRTLQFMADGVLIAKQ</sequence>
<dbReference type="EMBL" id="JAUFQU010000001">
    <property type="protein sequence ID" value="MDN3706167.1"/>
    <property type="molecule type" value="Genomic_DNA"/>
</dbReference>
<accession>A0ABT8CRE1</accession>